<accession>A0A6A5ZBK3</accession>
<evidence type="ECO:0000313" key="2">
    <source>
        <dbReference type="EMBL" id="KAF2116616.1"/>
    </source>
</evidence>
<sequence length="320" mass="35738">MIALILNTLAHWLFELIVTGFIAFFYHTVPAIVYVFLFLSWYLVNLVLCFLSLPWYIADAYRYCCTPPPPPGPVKHQPPPPTIHFPLPSEPVAIPLWPVPTSSVHWSPAPAPVQIVYAKPFNMAEWQYEGYLLARFEANLLNRGPLAGKLSRSTPAAAPVFAAPVPAAPNFVAPVRAAPVLVAPRAPAQNNPVLATAQQPPVVRLSTTDDIKQRIRAAGQQLRSALSTIASAKTNGTNLYQYRVEFDKQVLRPHLANLRSLADKVKDKEQLRAGIEWPLDEFKPLYNDIEDEELDAPLPDEFKQLMLLMEEVYKLVGLSF</sequence>
<dbReference type="EMBL" id="ML977320">
    <property type="protein sequence ID" value="KAF2116616.1"/>
    <property type="molecule type" value="Genomic_DNA"/>
</dbReference>
<dbReference type="Proteomes" id="UP000799770">
    <property type="component" value="Unassembled WGS sequence"/>
</dbReference>
<reference evidence="2" key="1">
    <citation type="journal article" date="2020" name="Stud. Mycol.">
        <title>101 Dothideomycetes genomes: a test case for predicting lifestyles and emergence of pathogens.</title>
        <authorList>
            <person name="Haridas S."/>
            <person name="Albert R."/>
            <person name="Binder M."/>
            <person name="Bloem J."/>
            <person name="Labutti K."/>
            <person name="Salamov A."/>
            <person name="Andreopoulos B."/>
            <person name="Baker S."/>
            <person name="Barry K."/>
            <person name="Bills G."/>
            <person name="Bluhm B."/>
            <person name="Cannon C."/>
            <person name="Castanera R."/>
            <person name="Culley D."/>
            <person name="Daum C."/>
            <person name="Ezra D."/>
            <person name="Gonzalez J."/>
            <person name="Henrissat B."/>
            <person name="Kuo A."/>
            <person name="Liang C."/>
            <person name="Lipzen A."/>
            <person name="Lutzoni F."/>
            <person name="Magnuson J."/>
            <person name="Mondo S."/>
            <person name="Nolan M."/>
            <person name="Ohm R."/>
            <person name="Pangilinan J."/>
            <person name="Park H.-J."/>
            <person name="Ramirez L."/>
            <person name="Alfaro M."/>
            <person name="Sun H."/>
            <person name="Tritt A."/>
            <person name="Yoshinaga Y."/>
            <person name="Zwiers L.-H."/>
            <person name="Turgeon B."/>
            <person name="Goodwin S."/>
            <person name="Spatafora J."/>
            <person name="Crous P."/>
            <person name="Grigoriev I."/>
        </authorList>
    </citation>
    <scope>NUCLEOTIDE SEQUENCE</scope>
    <source>
        <strain evidence="2">CBS 627.86</strain>
    </source>
</reference>
<keyword evidence="1" id="KW-0812">Transmembrane</keyword>
<dbReference type="AlphaFoldDB" id="A0A6A5ZBK3"/>
<keyword evidence="1" id="KW-1133">Transmembrane helix</keyword>
<evidence type="ECO:0000256" key="1">
    <source>
        <dbReference type="SAM" id="Phobius"/>
    </source>
</evidence>
<keyword evidence="3" id="KW-1185">Reference proteome</keyword>
<keyword evidence="1" id="KW-0472">Membrane</keyword>
<organism evidence="2 3">
    <name type="scientific">Lophiotrema nucula</name>
    <dbReference type="NCBI Taxonomy" id="690887"/>
    <lineage>
        <taxon>Eukaryota</taxon>
        <taxon>Fungi</taxon>
        <taxon>Dikarya</taxon>
        <taxon>Ascomycota</taxon>
        <taxon>Pezizomycotina</taxon>
        <taxon>Dothideomycetes</taxon>
        <taxon>Pleosporomycetidae</taxon>
        <taxon>Pleosporales</taxon>
        <taxon>Lophiotremataceae</taxon>
        <taxon>Lophiotrema</taxon>
    </lineage>
</organism>
<proteinExistence type="predicted"/>
<feature type="transmembrane region" description="Helical" evidence="1">
    <location>
        <begin position="6"/>
        <end position="26"/>
    </location>
</feature>
<protein>
    <submittedName>
        <fullName evidence="2">Uncharacterized protein</fullName>
    </submittedName>
</protein>
<evidence type="ECO:0000313" key="3">
    <source>
        <dbReference type="Proteomes" id="UP000799770"/>
    </source>
</evidence>
<feature type="transmembrane region" description="Helical" evidence="1">
    <location>
        <begin position="33"/>
        <end position="57"/>
    </location>
</feature>
<name>A0A6A5ZBK3_9PLEO</name>
<gene>
    <name evidence="2" type="ORF">BDV96DRAFT_598498</name>
</gene>